<accession>A0A9P8UGU6</accession>
<dbReference type="Proteomes" id="UP000758603">
    <property type="component" value="Unassembled WGS sequence"/>
</dbReference>
<keyword evidence="3" id="KW-1185">Reference proteome</keyword>
<evidence type="ECO:0000256" key="1">
    <source>
        <dbReference type="SAM" id="MobiDB-lite"/>
    </source>
</evidence>
<gene>
    <name evidence="2" type="ORF">BKA67DRAFT_637651</name>
</gene>
<comment type="caution">
    <text evidence="2">The sequence shown here is derived from an EMBL/GenBank/DDBJ whole genome shotgun (WGS) entry which is preliminary data.</text>
</comment>
<feature type="region of interest" description="Disordered" evidence="1">
    <location>
        <begin position="35"/>
        <end position="105"/>
    </location>
</feature>
<reference evidence="2" key="1">
    <citation type="journal article" date="2021" name="Nat. Commun.">
        <title>Genetic determinants of endophytism in the Arabidopsis root mycobiome.</title>
        <authorList>
            <person name="Mesny F."/>
            <person name="Miyauchi S."/>
            <person name="Thiergart T."/>
            <person name="Pickel B."/>
            <person name="Atanasova L."/>
            <person name="Karlsson M."/>
            <person name="Huettel B."/>
            <person name="Barry K.W."/>
            <person name="Haridas S."/>
            <person name="Chen C."/>
            <person name="Bauer D."/>
            <person name="Andreopoulos W."/>
            <person name="Pangilinan J."/>
            <person name="LaButti K."/>
            <person name="Riley R."/>
            <person name="Lipzen A."/>
            <person name="Clum A."/>
            <person name="Drula E."/>
            <person name="Henrissat B."/>
            <person name="Kohler A."/>
            <person name="Grigoriev I.V."/>
            <person name="Martin F.M."/>
            <person name="Hacquard S."/>
        </authorList>
    </citation>
    <scope>NUCLEOTIDE SEQUENCE</scope>
    <source>
        <strain evidence="2">MPI-SDFR-AT-0073</strain>
    </source>
</reference>
<sequence length="242" mass="27877">MSGTWRNEDQRIVTTRHLNADDFETASIRSAAPSYVSEAPSYHSTLPPNETLPSYAQARADAPPRTGTTTPTNSSNPRSMVPPAGGSSTMLYGPGLPPVRDLPPRTQMPQLEGFRIPSWSTTHSNPNARHYQNVAQRRASRARNNDSQMQETLRSALSRLNEVEDERERARVRPLEDPYLVGEEAASRARRERLARENGDDILILEDRRWDWFLGQMKDWDERRESWQQFESRRTRRSRWGF</sequence>
<dbReference type="GeneID" id="70134588"/>
<dbReference type="OrthoDB" id="4203030at2759"/>
<proteinExistence type="predicted"/>
<feature type="region of interest" description="Disordered" evidence="1">
    <location>
        <begin position="1"/>
        <end position="22"/>
    </location>
</feature>
<evidence type="ECO:0000313" key="2">
    <source>
        <dbReference type="EMBL" id="KAH6651853.1"/>
    </source>
</evidence>
<organism evidence="2 3">
    <name type="scientific">Truncatella angustata</name>
    <dbReference type="NCBI Taxonomy" id="152316"/>
    <lineage>
        <taxon>Eukaryota</taxon>
        <taxon>Fungi</taxon>
        <taxon>Dikarya</taxon>
        <taxon>Ascomycota</taxon>
        <taxon>Pezizomycotina</taxon>
        <taxon>Sordariomycetes</taxon>
        <taxon>Xylariomycetidae</taxon>
        <taxon>Amphisphaeriales</taxon>
        <taxon>Sporocadaceae</taxon>
        <taxon>Truncatella</taxon>
    </lineage>
</organism>
<feature type="compositionally biased region" description="Basic and acidic residues" evidence="1">
    <location>
        <begin position="1"/>
        <end position="11"/>
    </location>
</feature>
<dbReference type="RefSeq" id="XP_045956131.1">
    <property type="nucleotide sequence ID" value="XM_046105697.1"/>
</dbReference>
<name>A0A9P8UGU6_9PEZI</name>
<feature type="compositionally biased region" description="Low complexity" evidence="1">
    <location>
        <begin position="63"/>
        <end position="79"/>
    </location>
</feature>
<dbReference type="EMBL" id="JAGPXC010000006">
    <property type="protein sequence ID" value="KAH6651853.1"/>
    <property type="molecule type" value="Genomic_DNA"/>
</dbReference>
<protein>
    <submittedName>
        <fullName evidence="2">Uncharacterized protein</fullName>
    </submittedName>
</protein>
<feature type="compositionally biased region" description="Polar residues" evidence="1">
    <location>
        <begin position="42"/>
        <end position="54"/>
    </location>
</feature>
<evidence type="ECO:0000313" key="3">
    <source>
        <dbReference type="Proteomes" id="UP000758603"/>
    </source>
</evidence>
<dbReference type="AlphaFoldDB" id="A0A9P8UGU6"/>